<protein>
    <submittedName>
        <fullName evidence="2">Uncharacterized protein</fullName>
    </submittedName>
</protein>
<reference evidence="3" key="2">
    <citation type="journal article" date="2018" name="Nat. Commun.">
        <title>Extreme sensitivity to ultraviolet light in the fungal pathogen causing white-nose syndrome of bats.</title>
        <authorList>
            <person name="Palmer J.M."/>
            <person name="Drees K.P."/>
            <person name="Foster J.T."/>
            <person name="Lindner D.L."/>
        </authorList>
    </citation>
    <scope>NUCLEOTIDE SEQUENCE [LARGE SCALE GENOMIC DNA]</scope>
    <source>
        <strain evidence="3">UAMH 10579</strain>
    </source>
</reference>
<organism evidence="2 3">
    <name type="scientific">Pseudogymnoascus verrucosus</name>
    <dbReference type="NCBI Taxonomy" id="342668"/>
    <lineage>
        <taxon>Eukaryota</taxon>
        <taxon>Fungi</taxon>
        <taxon>Dikarya</taxon>
        <taxon>Ascomycota</taxon>
        <taxon>Pezizomycotina</taxon>
        <taxon>Leotiomycetes</taxon>
        <taxon>Thelebolales</taxon>
        <taxon>Thelebolaceae</taxon>
        <taxon>Pseudogymnoascus</taxon>
    </lineage>
</organism>
<evidence type="ECO:0000313" key="3">
    <source>
        <dbReference type="Proteomes" id="UP000091956"/>
    </source>
</evidence>
<dbReference type="STRING" id="342668.A0A1B8GJL9"/>
<dbReference type="Proteomes" id="UP000091956">
    <property type="component" value="Unassembled WGS sequence"/>
</dbReference>
<reference evidence="2 3" key="1">
    <citation type="submission" date="2016-03" db="EMBL/GenBank/DDBJ databases">
        <title>Comparative genomics of Pseudogymnoascus destructans, the fungus causing white-nose syndrome of bats.</title>
        <authorList>
            <person name="Palmer J.M."/>
            <person name="Drees K.P."/>
            <person name="Foster J.T."/>
            <person name="Lindner D.L."/>
        </authorList>
    </citation>
    <scope>NUCLEOTIDE SEQUENCE [LARGE SCALE GENOMIC DNA]</scope>
    <source>
        <strain evidence="2 3">UAMH 10579</strain>
    </source>
</reference>
<feature type="region of interest" description="Disordered" evidence="1">
    <location>
        <begin position="1"/>
        <end position="51"/>
    </location>
</feature>
<feature type="compositionally biased region" description="Basic and acidic residues" evidence="1">
    <location>
        <begin position="1"/>
        <end position="12"/>
    </location>
</feature>
<evidence type="ECO:0000313" key="2">
    <source>
        <dbReference type="EMBL" id="OBT96040.1"/>
    </source>
</evidence>
<dbReference type="EMBL" id="KV460231">
    <property type="protein sequence ID" value="OBT96040.1"/>
    <property type="molecule type" value="Genomic_DNA"/>
</dbReference>
<evidence type="ECO:0000256" key="1">
    <source>
        <dbReference type="SAM" id="MobiDB-lite"/>
    </source>
</evidence>
<keyword evidence="3" id="KW-1185">Reference proteome</keyword>
<feature type="compositionally biased region" description="Basic and acidic residues" evidence="1">
    <location>
        <begin position="71"/>
        <end position="90"/>
    </location>
</feature>
<sequence>MEEQRRLHEPRLQKKKIHRRKQLPSPHAGDELRLDSGYNSQSKSKSDSAKAVSYRQKIADFSKAGVNLSNHSDDTKAKLKAEKEAAPKGEDLDFVLGKNPLEALTKGKAPIFKAYLC</sequence>
<feature type="region of interest" description="Disordered" evidence="1">
    <location>
        <begin position="66"/>
        <end position="90"/>
    </location>
</feature>
<dbReference type="AlphaFoldDB" id="A0A1B8GJL9"/>
<accession>A0A1B8GJL9</accession>
<gene>
    <name evidence="2" type="ORF">VE01_06690</name>
</gene>
<name>A0A1B8GJL9_9PEZI</name>
<dbReference type="GeneID" id="28840076"/>
<proteinExistence type="predicted"/>
<feature type="compositionally biased region" description="Basic residues" evidence="1">
    <location>
        <begin position="13"/>
        <end position="22"/>
    </location>
</feature>
<dbReference type="RefSeq" id="XP_018129773.1">
    <property type="nucleotide sequence ID" value="XM_018276130.1"/>
</dbReference>